<evidence type="ECO:0000256" key="10">
    <source>
        <dbReference type="SAM" id="MobiDB-lite"/>
    </source>
</evidence>
<comment type="caution">
    <text evidence="11">The sequence shown here is derived from an EMBL/GenBank/DDBJ whole genome shotgun (WGS) entry which is preliminary data.</text>
</comment>
<sequence length="196" mass="22505">MAATLVRCLRDTLKIIDWAVISVLGRPFPPSDPCLAVAHYETAPEKTYSLDNVFDSAFLWAVPKHRTTIEKRLKRKFGSPDYGMKIYLPKTNLLECNTCGHHHEAGVLCSHCYEKVIAETKEMQEKIQENLGLSPVEQDVVVLYDNERQKEPEEFWQGKRIVEMKKERPPWFSKNLMQRSTQSPASSNDVKPTELA</sequence>
<dbReference type="InterPro" id="IPR051991">
    <property type="entry name" value="Mitoribosomal_protein_bL32"/>
</dbReference>
<evidence type="ECO:0000256" key="5">
    <source>
        <dbReference type="ARBA" id="ARBA00023128"/>
    </source>
</evidence>
<evidence type="ECO:0000256" key="2">
    <source>
        <dbReference type="ARBA" id="ARBA00008560"/>
    </source>
</evidence>
<feature type="region of interest" description="Disordered" evidence="10">
    <location>
        <begin position="172"/>
        <end position="196"/>
    </location>
</feature>
<evidence type="ECO:0000256" key="9">
    <source>
        <dbReference type="ARBA" id="ARBA00045766"/>
    </source>
</evidence>
<dbReference type="GO" id="GO:0005762">
    <property type="term" value="C:mitochondrial large ribosomal subunit"/>
    <property type="evidence" value="ECO:0007669"/>
    <property type="project" value="TreeGrafter"/>
</dbReference>
<organism evidence="11 12">
    <name type="scientific">Gryllus longicercus</name>
    <dbReference type="NCBI Taxonomy" id="2509291"/>
    <lineage>
        <taxon>Eukaryota</taxon>
        <taxon>Metazoa</taxon>
        <taxon>Ecdysozoa</taxon>
        <taxon>Arthropoda</taxon>
        <taxon>Hexapoda</taxon>
        <taxon>Insecta</taxon>
        <taxon>Pterygota</taxon>
        <taxon>Neoptera</taxon>
        <taxon>Polyneoptera</taxon>
        <taxon>Orthoptera</taxon>
        <taxon>Ensifera</taxon>
        <taxon>Gryllidea</taxon>
        <taxon>Grylloidea</taxon>
        <taxon>Gryllidae</taxon>
        <taxon>Gryllinae</taxon>
        <taxon>Gryllus</taxon>
    </lineage>
</organism>
<feature type="compositionally biased region" description="Polar residues" evidence="10">
    <location>
        <begin position="175"/>
        <end position="190"/>
    </location>
</feature>
<dbReference type="InterPro" id="IPR002677">
    <property type="entry name" value="Ribosomal_bL32"/>
</dbReference>
<dbReference type="AlphaFoldDB" id="A0AAN9Z8D8"/>
<dbReference type="SUPFAM" id="SSF57829">
    <property type="entry name" value="Zn-binding ribosomal proteins"/>
    <property type="match status" value="1"/>
</dbReference>
<dbReference type="Proteomes" id="UP001378592">
    <property type="component" value="Unassembled WGS sequence"/>
</dbReference>
<proteinExistence type="inferred from homology"/>
<keyword evidence="6" id="KW-0687">Ribonucleoprotein</keyword>
<evidence type="ECO:0000256" key="4">
    <source>
        <dbReference type="ARBA" id="ARBA00022980"/>
    </source>
</evidence>
<reference evidence="11 12" key="1">
    <citation type="submission" date="2024-03" db="EMBL/GenBank/DDBJ databases">
        <title>The genome assembly and annotation of the cricket Gryllus longicercus Weissman &amp; Gray.</title>
        <authorList>
            <person name="Szrajer S."/>
            <person name="Gray D."/>
            <person name="Ylla G."/>
        </authorList>
    </citation>
    <scope>NUCLEOTIDE SEQUENCE [LARGE SCALE GENOMIC DNA]</scope>
    <source>
        <strain evidence="11">DAG 2021-001</strain>
        <tissue evidence="11">Whole body minus gut</tissue>
    </source>
</reference>
<evidence type="ECO:0000313" key="12">
    <source>
        <dbReference type="Proteomes" id="UP001378592"/>
    </source>
</evidence>
<protein>
    <recommendedName>
        <fullName evidence="7">Large ribosomal subunit protein bL32m</fullName>
    </recommendedName>
    <alternativeName>
        <fullName evidence="8">39S ribosomal protein L32, mitochondrial</fullName>
    </alternativeName>
</protein>
<keyword evidence="5" id="KW-0496">Mitochondrion</keyword>
<dbReference type="GO" id="GO:0003735">
    <property type="term" value="F:structural constituent of ribosome"/>
    <property type="evidence" value="ECO:0007669"/>
    <property type="project" value="InterPro"/>
</dbReference>
<name>A0AAN9Z8D8_9ORTH</name>
<dbReference type="PANTHER" id="PTHR21026:SF2">
    <property type="entry name" value="LARGE RIBOSOMAL SUBUNIT PROTEIN BL32M"/>
    <property type="match status" value="1"/>
</dbReference>
<dbReference type="Pfam" id="PF01783">
    <property type="entry name" value="Ribosomal_L32p"/>
    <property type="match status" value="1"/>
</dbReference>
<comment type="function">
    <text evidence="9">Component of the mitochondrial large ribosomal subunit (mt-LSU). The mitochondrial ribosome (mitoribosome) is a large ribonucleoprotein complex responsible for the synthesis of proteins inside mitochondria.</text>
</comment>
<comment type="similarity">
    <text evidence="2">Belongs to the bacterial ribosomal protein bL32 family.</text>
</comment>
<evidence type="ECO:0000256" key="1">
    <source>
        <dbReference type="ARBA" id="ARBA00004173"/>
    </source>
</evidence>
<keyword evidence="12" id="KW-1185">Reference proteome</keyword>
<gene>
    <name evidence="11" type="ORF">R5R35_001749</name>
</gene>
<keyword evidence="3" id="KW-0809">Transit peptide</keyword>
<evidence type="ECO:0000256" key="3">
    <source>
        <dbReference type="ARBA" id="ARBA00022946"/>
    </source>
</evidence>
<keyword evidence="4" id="KW-0689">Ribosomal protein</keyword>
<evidence type="ECO:0000256" key="6">
    <source>
        <dbReference type="ARBA" id="ARBA00023274"/>
    </source>
</evidence>
<dbReference type="EMBL" id="JAZDUA010000028">
    <property type="protein sequence ID" value="KAK7872188.1"/>
    <property type="molecule type" value="Genomic_DNA"/>
</dbReference>
<evidence type="ECO:0000313" key="11">
    <source>
        <dbReference type="EMBL" id="KAK7872188.1"/>
    </source>
</evidence>
<evidence type="ECO:0000256" key="8">
    <source>
        <dbReference type="ARBA" id="ARBA00042577"/>
    </source>
</evidence>
<evidence type="ECO:0000256" key="7">
    <source>
        <dbReference type="ARBA" id="ARBA00039935"/>
    </source>
</evidence>
<dbReference type="InterPro" id="IPR011332">
    <property type="entry name" value="Ribosomal_zn-bd"/>
</dbReference>
<accession>A0AAN9Z8D8</accession>
<comment type="subcellular location">
    <subcellularLocation>
        <location evidence="1">Mitochondrion</location>
    </subcellularLocation>
</comment>
<dbReference type="PANTHER" id="PTHR21026">
    <property type="entry name" value="39S RIBOSOMAL PROTEIN L32, MITOCHONDRIAL"/>
    <property type="match status" value="1"/>
</dbReference>
<dbReference type="GO" id="GO:0006412">
    <property type="term" value="P:translation"/>
    <property type="evidence" value="ECO:0007669"/>
    <property type="project" value="InterPro"/>
</dbReference>